<keyword evidence="2" id="KW-1133">Transmembrane helix</keyword>
<feature type="transmembrane region" description="Helical" evidence="2">
    <location>
        <begin position="86"/>
        <end position="104"/>
    </location>
</feature>
<feature type="transmembrane region" description="Helical" evidence="2">
    <location>
        <begin position="250"/>
        <end position="270"/>
    </location>
</feature>
<feature type="transmembrane region" description="Helical" evidence="2">
    <location>
        <begin position="137"/>
        <end position="158"/>
    </location>
</feature>
<evidence type="ECO:0000256" key="2">
    <source>
        <dbReference type="SAM" id="Phobius"/>
    </source>
</evidence>
<feature type="transmembrane region" description="Helical" evidence="2">
    <location>
        <begin position="26"/>
        <end position="49"/>
    </location>
</feature>
<reference evidence="3" key="1">
    <citation type="submission" date="2024-02" db="EMBL/GenBank/DDBJ databases">
        <title>Tomenella chthoni gen. nov. sp. nov., a member of the family Jonesiaceae isolated from bat guano.</title>
        <authorList>
            <person name="Miller S.L."/>
            <person name="King J."/>
            <person name="Sankaranarayanan K."/>
            <person name="Lawson P.A."/>
        </authorList>
    </citation>
    <scope>NUCLEOTIDE SEQUENCE</scope>
    <source>
        <strain evidence="3">BS-20</strain>
    </source>
</reference>
<dbReference type="EMBL" id="CP146203">
    <property type="protein sequence ID" value="XBH21241.1"/>
    <property type="molecule type" value="Genomic_DNA"/>
</dbReference>
<name>A0AAU7DX03_9MICO</name>
<feature type="transmembrane region" description="Helical" evidence="2">
    <location>
        <begin position="164"/>
        <end position="181"/>
    </location>
</feature>
<feature type="transmembrane region" description="Helical" evidence="2">
    <location>
        <begin position="282"/>
        <end position="304"/>
    </location>
</feature>
<gene>
    <name evidence="3" type="ORF">V5R04_13635</name>
</gene>
<organism evidence="3">
    <name type="scientific">Jonesiaceae bacterium BS-20</name>
    <dbReference type="NCBI Taxonomy" id="3120821"/>
    <lineage>
        <taxon>Bacteria</taxon>
        <taxon>Bacillati</taxon>
        <taxon>Actinomycetota</taxon>
        <taxon>Actinomycetes</taxon>
        <taxon>Micrococcales</taxon>
        <taxon>Jonesiaceae</taxon>
    </lineage>
</organism>
<evidence type="ECO:0008006" key="4">
    <source>
        <dbReference type="Google" id="ProtNLM"/>
    </source>
</evidence>
<feature type="region of interest" description="Disordered" evidence="1">
    <location>
        <begin position="374"/>
        <end position="399"/>
    </location>
</feature>
<feature type="transmembrane region" description="Helical" evidence="2">
    <location>
        <begin position="219"/>
        <end position="238"/>
    </location>
</feature>
<keyword evidence="2" id="KW-0812">Transmembrane</keyword>
<feature type="transmembrane region" description="Helical" evidence="2">
    <location>
        <begin position="347"/>
        <end position="368"/>
    </location>
</feature>
<dbReference type="AlphaFoldDB" id="A0AAU7DX03"/>
<protein>
    <recommendedName>
        <fullName evidence="4">NnrS family protein</fullName>
    </recommendedName>
</protein>
<feature type="transmembrane region" description="Helical" evidence="2">
    <location>
        <begin position="61"/>
        <end position="77"/>
    </location>
</feature>
<feature type="transmembrane region" description="Helical" evidence="2">
    <location>
        <begin position="316"/>
        <end position="335"/>
    </location>
</feature>
<feature type="transmembrane region" description="Helical" evidence="2">
    <location>
        <begin position="110"/>
        <end position="130"/>
    </location>
</feature>
<evidence type="ECO:0000256" key="1">
    <source>
        <dbReference type="SAM" id="MobiDB-lite"/>
    </source>
</evidence>
<keyword evidence="2" id="KW-0472">Membrane</keyword>
<sequence length="399" mass="41803">MTTDAAPTPSAAKPTGRNSHPIPLRALLIIPGGISLLVGLNAALQLLGLPAPIALDRLPDVHGLLMTLGFVGTLITLERSVAYGKAIGYLPPAFIGAGGLLLISPAPIKVAHILLLAGTLGLCLLYLPLWRRNRDEAVLIQAVGAVMAAVAPALLIAGFGVNTLLPWLAGLVILTIGGERLELARMVMGKNASAVLVTMSGAFLSAAIVSLMWPLVGYPLLGAVLLIMTVWLAFHDVAKRTINAKGAVRFMAACMLAGYFWLALAGAVWVTGPAFDGERYDAVIHGIFVGFTMSMIMAHATVILPAVIRRPLPYRLSMWWAAGVVHVGLIIRIWIGDGLMVAIAHQIGGLLNVIGLLAFFIIAAWSAISGPPARSARSPQLARSNPAEPSGASSHGEIK</sequence>
<feature type="transmembrane region" description="Helical" evidence="2">
    <location>
        <begin position="193"/>
        <end position="213"/>
    </location>
</feature>
<proteinExistence type="predicted"/>
<accession>A0AAU7DX03</accession>
<evidence type="ECO:0000313" key="3">
    <source>
        <dbReference type="EMBL" id="XBH21241.1"/>
    </source>
</evidence>